<keyword evidence="1" id="KW-1133">Transmembrane helix</keyword>
<dbReference type="Proteomes" id="UP000813385">
    <property type="component" value="Unassembled WGS sequence"/>
</dbReference>
<sequence>MPGKRSKSVEYYGTPSSLPFRIFCRVISSLQWVAGLAVFLMSVRFITTYDYPFPKSFYVLIAVSGLTLLAIPLSGIASCWRGMSPRTSLAINIALSILWAVGFAIGASRLINVVYKECPSGELDKIPVGVHVCRTFTIIFIGAICGIAFSVAAFVCDMVASRRQVPRAGYKYTQAYMSGPEATSYQSKEPLYNHQVASL</sequence>
<dbReference type="OrthoDB" id="5344006at2759"/>
<organism evidence="2 3">
    <name type="scientific">Plectosphaerella cucumerina</name>
    <dbReference type="NCBI Taxonomy" id="40658"/>
    <lineage>
        <taxon>Eukaryota</taxon>
        <taxon>Fungi</taxon>
        <taxon>Dikarya</taxon>
        <taxon>Ascomycota</taxon>
        <taxon>Pezizomycotina</taxon>
        <taxon>Sordariomycetes</taxon>
        <taxon>Hypocreomycetidae</taxon>
        <taxon>Glomerellales</taxon>
        <taxon>Plectosphaerellaceae</taxon>
        <taxon>Plectosphaerella</taxon>
    </lineage>
</organism>
<keyword evidence="3" id="KW-1185">Reference proteome</keyword>
<evidence type="ECO:0000313" key="2">
    <source>
        <dbReference type="EMBL" id="KAH7368069.1"/>
    </source>
</evidence>
<dbReference type="AlphaFoldDB" id="A0A8K0X6Z9"/>
<gene>
    <name evidence="2" type="ORF">B0T11DRAFT_60273</name>
</gene>
<feature type="transmembrane region" description="Helical" evidence="1">
    <location>
        <begin position="57"/>
        <end position="77"/>
    </location>
</feature>
<feature type="transmembrane region" description="Helical" evidence="1">
    <location>
        <begin position="22"/>
        <end position="45"/>
    </location>
</feature>
<dbReference type="EMBL" id="JAGPXD010000002">
    <property type="protein sequence ID" value="KAH7368069.1"/>
    <property type="molecule type" value="Genomic_DNA"/>
</dbReference>
<keyword evidence="1" id="KW-0472">Membrane</keyword>
<feature type="transmembrane region" description="Helical" evidence="1">
    <location>
        <begin position="89"/>
        <end position="115"/>
    </location>
</feature>
<name>A0A8K0X6Z9_9PEZI</name>
<protein>
    <recommendedName>
        <fullName evidence="4">MARVEL domain-containing protein</fullName>
    </recommendedName>
</protein>
<keyword evidence="1" id="KW-0812">Transmembrane</keyword>
<reference evidence="2" key="1">
    <citation type="journal article" date="2021" name="Nat. Commun.">
        <title>Genetic determinants of endophytism in the Arabidopsis root mycobiome.</title>
        <authorList>
            <person name="Mesny F."/>
            <person name="Miyauchi S."/>
            <person name="Thiergart T."/>
            <person name="Pickel B."/>
            <person name="Atanasova L."/>
            <person name="Karlsson M."/>
            <person name="Huettel B."/>
            <person name="Barry K.W."/>
            <person name="Haridas S."/>
            <person name="Chen C."/>
            <person name="Bauer D."/>
            <person name="Andreopoulos W."/>
            <person name="Pangilinan J."/>
            <person name="LaButti K."/>
            <person name="Riley R."/>
            <person name="Lipzen A."/>
            <person name="Clum A."/>
            <person name="Drula E."/>
            <person name="Henrissat B."/>
            <person name="Kohler A."/>
            <person name="Grigoriev I.V."/>
            <person name="Martin F.M."/>
            <person name="Hacquard S."/>
        </authorList>
    </citation>
    <scope>NUCLEOTIDE SEQUENCE</scope>
    <source>
        <strain evidence="2">MPI-CAGE-AT-0016</strain>
    </source>
</reference>
<proteinExistence type="predicted"/>
<feature type="transmembrane region" description="Helical" evidence="1">
    <location>
        <begin position="135"/>
        <end position="160"/>
    </location>
</feature>
<accession>A0A8K0X6Z9</accession>
<evidence type="ECO:0000313" key="3">
    <source>
        <dbReference type="Proteomes" id="UP000813385"/>
    </source>
</evidence>
<comment type="caution">
    <text evidence="2">The sequence shown here is derived from an EMBL/GenBank/DDBJ whole genome shotgun (WGS) entry which is preliminary data.</text>
</comment>
<evidence type="ECO:0008006" key="4">
    <source>
        <dbReference type="Google" id="ProtNLM"/>
    </source>
</evidence>
<evidence type="ECO:0000256" key="1">
    <source>
        <dbReference type="SAM" id="Phobius"/>
    </source>
</evidence>